<evidence type="ECO:0000313" key="2">
    <source>
        <dbReference type="Proteomes" id="UP001058860"/>
    </source>
</evidence>
<keyword evidence="2" id="KW-1185">Reference proteome</keyword>
<organism evidence="1 2">
    <name type="scientific">Svornostia abyssi</name>
    <dbReference type="NCBI Taxonomy" id="2898438"/>
    <lineage>
        <taxon>Bacteria</taxon>
        <taxon>Bacillati</taxon>
        <taxon>Actinomycetota</taxon>
        <taxon>Thermoleophilia</taxon>
        <taxon>Solirubrobacterales</taxon>
        <taxon>Baekduiaceae</taxon>
        <taxon>Svornostia</taxon>
    </lineage>
</organism>
<accession>A0ABY5PIG8</accession>
<gene>
    <name evidence="1" type="ORF">LRS13_02590</name>
</gene>
<dbReference type="Proteomes" id="UP001058860">
    <property type="component" value="Chromosome"/>
</dbReference>
<evidence type="ECO:0000313" key="1">
    <source>
        <dbReference type="EMBL" id="UUY04440.1"/>
    </source>
</evidence>
<dbReference type="RefSeq" id="WP_353864923.1">
    <property type="nucleotide sequence ID" value="NZ_CP088295.1"/>
</dbReference>
<name>A0ABY5PIG8_9ACTN</name>
<reference evidence="2" key="1">
    <citation type="submission" date="2021-11" db="EMBL/GenBank/DDBJ databases">
        <title>Cultivation dependent microbiological survey of springs from the worlds oldest radium mine currently devoted to the extraction of radon-saturated water.</title>
        <authorList>
            <person name="Kapinusova G."/>
            <person name="Smrhova T."/>
            <person name="Strejcek M."/>
            <person name="Suman J."/>
            <person name="Jani K."/>
            <person name="Pajer P."/>
            <person name="Uhlik O."/>
        </authorList>
    </citation>
    <scope>NUCLEOTIDE SEQUENCE [LARGE SCALE GENOMIC DNA]</scope>
    <source>
        <strain evidence="2">J379</strain>
    </source>
</reference>
<proteinExistence type="predicted"/>
<dbReference type="EMBL" id="CP088295">
    <property type="protein sequence ID" value="UUY04440.1"/>
    <property type="molecule type" value="Genomic_DNA"/>
</dbReference>
<sequence length="121" mass="14391">MLLPARTDRERALLRGAKARIDRLDFYPTPVRTRHVRILCAPWAFHIPGMRRFVGYECGPLILTKRPLDQVSEDLIVHELCHVWQDQHRRIRMWLSYLVLGYRANPHEVEAREAVRLTRAR</sequence>
<protein>
    <recommendedName>
        <fullName evidence="3">Metal-dependent hydrolase</fullName>
    </recommendedName>
</protein>
<evidence type="ECO:0008006" key="3">
    <source>
        <dbReference type="Google" id="ProtNLM"/>
    </source>
</evidence>